<dbReference type="PROSITE" id="PS01359">
    <property type="entry name" value="ZF_PHD_1"/>
    <property type="match status" value="1"/>
</dbReference>
<evidence type="ECO:0000256" key="10">
    <source>
        <dbReference type="ARBA" id="ARBA00023242"/>
    </source>
</evidence>
<keyword evidence="8 12" id="KW-0103">Bromodomain</keyword>
<evidence type="ECO:0000256" key="7">
    <source>
        <dbReference type="ARBA" id="ARBA00023054"/>
    </source>
</evidence>
<evidence type="ECO:0000256" key="3">
    <source>
        <dbReference type="ARBA" id="ARBA00022723"/>
    </source>
</evidence>
<feature type="compositionally biased region" description="Basic and acidic residues" evidence="15">
    <location>
        <begin position="1220"/>
        <end position="1257"/>
    </location>
</feature>
<dbReference type="PANTHER" id="PTHR46510">
    <property type="entry name" value="BROMODOMAIN ADJACENT TO ZINC FINGER DOMAIN PROTEIN 1A"/>
    <property type="match status" value="1"/>
</dbReference>
<dbReference type="PROSITE" id="PS50014">
    <property type="entry name" value="BROMODOMAIN_2"/>
    <property type="match status" value="1"/>
</dbReference>
<dbReference type="InterPro" id="IPR019786">
    <property type="entry name" value="Zinc_finger_PHD-type_CS"/>
</dbReference>
<dbReference type="GO" id="GO:0006355">
    <property type="term" value="P:regulation of DNA-templated transcription"/>
    <property type="evidence" value="ECO:0007669"/>
    <property type="project" value="TreeGrafter"/>
</dbReference>
<dbReference type="InterPro" id="IPR001965">
    <property type="entry name" value="Znf_PHD"/>
</dbReference>
<keyword evidence="4 13" id="KW-0863">Zinc-finger</keyword>
<feature type="compositionally biased region" description="Acidic residues" evidence="15">
    <location>
        <begin position="948"/>
        <end position="967"/>
    </location>
</feature>
<dbReference type="InterPro" id="IPR013083">
    <property type="entry name" value="Znf_RING/FYVE/PHD"/>
</dbReference>
<keyword evidence="2" id="KW-0597">Phosphoprotein</keyword>
<dbReference type="Pfam" id="PF00439">
    <property type="entry name" value="Bromodomain"/>
    <property type="match status" value="1"/>
</dbReference>
<dbReference type="Pfam" id="PF15612">
    <property type="entry name" value="WHIM1"/>
    <property type="match status" value="1"/>
</dbReference>
<evidence type="ECO:0000256" key="8">
    <source>
        <dbReference type="ARBA" id="ARBA00023117"/>
    </source>
</evidence>
<dbReference type="SMART" id="SM00571">
    <property type="entry name" value="DDT"/>
    <property type="match status" value="1"/>
</dbReference>
<gene>
    <name evidence="20" type="primary">BAZ1A_0</name>
    <name evidence="20" type="ORF">g.82276</name>
</gene>
<dbReference type="GO" id="GO:0000228">
    <property type="term" value="C:nuclear chromosome"/>
    <property type="evidence" value="ECO:0007669"/>
    <property type="project" value="TreeGrafter"/>
</dbReference>
<accession>A0A146LF67</accession>
<dbReference type="InterPro" id="IPR047171">
    <property type="entry name" value="BAZ1A"/>
</dbReference>
<dbReference type="Pfam" id="PF15613">
    <property type="entry name" value="WSD"/>
    <property type="match status" value="1"/>
</dbReference>
<evidence type="ECO:0000256" key="2">
    <source>
        <dbReference type="ARBA" id="ARBA00022553"/>
    </source>
</evidence>
<evidence type="ECO:0000256" key="1">
    <source>
        <dbReference type="ARBA" id="ARBA00004123"/>
    </source>
</evidence>
<feature type="region of interest" description="Disordered" evidence="15">
    <location>
        <begin position="620"/>
        <end position="652"/>
    </location>
</feature>
<dbReference type="InterPro" id="IPR036427">
    <property type="entry name" value="Bromodomain-like_sf"/>
</dbReference>
<keyword evidence="3" id="KW-0479">Metal-binding</keyword>
<reference evidence="20" key="1">
    <citation type="journal article" date="2016" name="Gigascience">
        <title>De novo construction of an expanded transcriptome assembly for the western tarnished plant bug, Lygus hesperus.</title>
        <authorList>
            <person name="Tassone E.E."/>
            <person name="Geib S.M."/>
            <person name="Hall B."/>
            <person name="Fabrick J.A."/>
            <person name="Brent C.S."/>
            <person name="Hull J.J."/>
        </authorList>
    </citation>
    <scope>NUCLEOTIDE SEQUENCE</scope>
</reference>
<feature type="domain" description="PHD-type" evidence="17">
    <location>
        <begin position="1076"/>
        <end position="1126"/>
    </location>
</feature>
<keyword evidence="7" id="KW-0175">Coiled coil</keyword>
<feature type="region of interest" description="Disordered" evidence="15">
    <location>
        <begin position="947"/>
        <end position="991"/>
    </location>
</feature>
<dbReference type="PRINTS" id="PR00503">
    <property type="entry name" value="BROMODOMAIN"/>
</dbReference>
<dbReference type="SUPFAM" id="SSF47370">
    <property type="entry name" value="Bromodomain"/>
    <property type="match status" value="1"/>
</dbReference>
<dbReference type="InterPro" id="IPR019787">
    <property type="entry name" value="Znf_PHD-finger"/>
</dbReference>
<evidence type="ECO:0000256" key="4">
    <source>
        <dbReference type="ARBA" id="ARBA00022771"/>
    </source>
</evidence>
<evidence type="ECO:0000313" key="20">
    <source>
        <dbReference type="EMBL" id="JAQ05632.1"/>
    </source>
</evidence>
<protein>
    <recommendedName>
        <fullName evidence="11">Bromodomain adjacent to zinc finger domain protein 1A</fullName>
    </recommendedName>
</protein>
<dbReference type="PROSITE" id="PS51136">
    <property type="entry name" value="WAC"/>
    <property type="match status" value="1"/>
</dbReference>
<dbReference type="PROSITE" id="PS50827">
    <property type="entry name" value="DDT"/>
    <property type="match status" value="1"/>
</dbReference>
<dbReference type="InterPro" id="IPR013136">
    <property type="entry name" value="WSTF_Acf1_Cbp146"/>
</dbReference>
<dbReference type="FunFam" id="3.30.40.10:FF:000300">
    <property type="entry name" value="Bromodomain adjacent to zinc finger domain protein 1A"/>
    <property type="match status" value="1"/>
</dbReference>
<dbReference type="Pfam" id="PF10537">
    <property type="entry name" value="WAC_Acf1_DNA_bd"/>
    <property type="match status" value="1"/>
</dbReference>
<feature type="compositionally biased region" description="Polar residues" evidence="15">
    <location>
        <begin position="970"/>
        <end position="985"/>
    </location>
</feature>
<feature type="compositionally biased region" description="Basic and acidic residues" evidence="15">
    <location>
        <begin position="625"/>
        <end position="652"/>
    </location>
</feature>
<dbReference type="SUPFAM" id="SSF57903">
    <property type="entry name" value="FYVE/PHD zinc finger"/>
    <property type="match status" value="2"/>
</dbReference>
<dbReference type="InterPro" id="IPR028942">
    <property type="entry name" value="WHIM1_dom"/>
</dbReference>
<feature type="domain" description="Bromo" evidence="16">
    <location>
        <begin position="1370"/>
        <end position="1440"/>
    </location>
</feature>
<organism evidence="20">
    <name type="scientific">Lygus hesperus</name>
    <name type="common">Western plant bug</name>
    <dbReference type="NCBI Taxonomy" id="30085"/>
    <lineage>
        <taxon>Eukaryota</taxon>
        <taxon>Metazoa</taxon>
        <taxon>Ecdysozoa</taxon>
        <taxon>Arthropoda</taxon>
        <taxon>Hexapoda</taxon>
        <taxon>Insecta</taxon>
        <taxon>Pterygota</taxon>
        <taxon>Neoptera</taxon>
        <taxon>Paraneoptera</taxon>
        <taxon>Hemiptera</taxon>
        <taxon>Heteroptera</taxon>
        <taxon>Panheteroptera</taxon>
        <taxon>Cimicomorpha</taxon>
        <taxon>Miridae</taxon>
        <taxon>Mirini</taxon>
        <taxon>Lygus</taxon>
    </lineage>
</organism>
<keyword evidence="6" id="KW-0805">Transcription regulation</keyword>
<evidence type="ECO:0000259" key="18">
    <source>
        <dbReference type="PROSITE" id="PS50827"/>
    </source>
</evidence>
<dbReference type="InterPro" id="IPR011011">
    <property type="entry name" value="Znf_FYVE_PHD"/>
</dbReference>
<keyword evidence="10 14" id="KW-0539">Nucleus</keyword>
<dbReference type="InterPro" id="IPR001487">
    <property type="entry name" value="Bromodomain"/>
</dbReference>
<feature type="domain" description="PHD-type" evidence="17">
    <location>
        <begin position="1152"/>
        <end position="1199"/>
    </location>
</feature>
<dbReference type="Gene3D" id="3.30.40.10">
    <property type="entry name" value="Zinc/RING finger domain, C3HC4 (zinc finger)"/>
    <property type="match status" value="2"/>
</dbReference>
<feature type="region of interest" description="Disordered" evidence="15">
    <location>
        <begin position="1460"/>
        <end position="1479"/>
    </location>
</feature>
<dbReference type="Gene3D" id="1.20.920.10">
    <property type="entry name" value="Bromodomain-like"/>
    <property type="match status" value="1"/>
</dbReference>
<dbReference type="PANTHER" id="PTHR46510:SF1">
    <property type="entry name" value="BROMODOMAIN ADJACENT TO ZINC FINGER DOMAIN PROTEIN 1A"/>
    <property type="match status" value="1"/>
</dbReference>
<name>A0A146LF67_LYGHE</name>
<dbReference type="PROSITE" id="PS00633">
    <property type="entry name" value="BROMODOMAIN_1"/>
    <property type="match status" value="1"/>
</dbReference>
<feature type="region of interest" description="Disordered" evidence="15">
    <location>
        <begin position="1204"/>
        <end position="1288"/>
    </location>
</feature>
<comment type="subcellular location">
    <subcellularLocation>
        <location evidence="1 14">Nucleus</location>
    </subcellularLocation>
</comment>
<evidence type="ECO:0000256" key="13">
    <source>
        <dbReference type="PROSITE-ProRule" id="PRU00146"/>
    </source>
</evidence>
<evidence type="ECO:0000256" key="11">
    <source>
        <dbReference type="ARBA" id="ARBA00068253"/>
    </source>
</evidence>
<proteinExistence type="predicted"/>
<evidence type="ECO:0000259" key="19">
    <source>
        <dbReference type="PROSITE" id="PS51136"/>
    </source>
</evidence>
<evidence type="ECO:0000259" key="16">
    <source>
        <dbReference type="PROSITE" id="PS50014"/>
    </source>
</evidence>
<dbReference type="PROSITE" id="PS50016">
    <property type="entry name" value="ZF_PHD_2"/>
    <property type="match status" value="2"/>
</dbReference>
<dbReference type="InterPro" id="IPR028941">
    <property type="entry name" value="WHIM2_dom"/>
</dbReference>
<sequence>MPLLHKKPFSPEEYPFDLKESDEVFVCHSTGEIFKDYDDFCERIILCNSLVWSCSLTGRSHLTYQEAAASEDKVKRLLKRFPMELREPVLFLSSICERRSLVELAEEVFSFVKDRFFIGETVEVEFPEGQVSCHVLSVVPPTEQELEALKGKKDKDERHFPPASAYKYEVERMDNGKEATVDSSQVSRKKSAYSKDKNRLYIKQFVRNDQGIWRLKESTNTKYGINKIKFSKIFCGDAPDMNPKKPQKQRKPSPDKMKKQGTINNYFKSSSKKFGLSPRKSPKKGEMSTTDLKKARRRRRSKKEIEEDKVKDEAMKKEMKLKKKALIMESRAKYNEFVRKWNMKREDLECEDLKELPNLHPVECKNLANEYFGDVAMFMEFFYAFNRILETKDFFPHGISFELLARSVTVNEPAGPLSDILQLLICRIFGLLEGELEEIKQTDLKVNPYFIFDRRDSERKKLSALAARTEMWVRKHHGVPLDKLQLDTSTISEMVRLHLLTSGSMSDKSKEAKWRYQARGGYCNSDDPGIQLRIDHPEIIEKLGSQSIFELETGEKIEVIRCLMNQILTYSATRDIIEEGCEKAKQCRVELRALRAEQTRKEKEEAIRLKDLKKAGLLTADQQAEAEKEKEKEDGGEKEETTRERELRSGIIGEKKPNIQTMTHELNEALRSAQMAPLGMDRAHRRYWLFPSVPGLFVEDCVSDKGPCLPKCTPSATFNHEDSMAYIKRLFKESSNKENISDKQENILTPSPKKLLSEKNGETTPIPRTRTKSESQPLLPLTCWADPENCPVHGINVSRPMWSYVKDQNELERLIQSLNMRGVRERKLRESLVDEKEKIVQILEDFPIHLFSSVGEDYELDANVKLRNHKILKPYESSFCGYPKDCPLDDIVEGTLRDLILETEEKISAGALGYLKVKDRDVWRSAIANNSYDKQCKLLTWGSRTREEDEEQPIEVEEMEVDDEDETDSRCSTPSLEVRSSSTRSYPKGFTPVPQRQVVQDLASAIIQIEQSIEPKFLKRPLGLDQKERERGEMRIPTPAMERWEKAVMESTNFSQLFLHLSTLENSVHWARSAINAFCRICRRKQDAENMLLCDSCNKGHHMYCLKPKLTKVPPGDWFCERCKPKERISPGKKTRRMFSEEDSENEETEIDDTCNTCNQPGAQLVCDTCDVKLHLNCVNPPVRKVPKSKWFCHDCRAQNAAAAAVKKEEPKIEPVAAPKSEEEKPKAPKVKKEIKKEAASVRNEKSKESARIKVESPKTPQSRVKVERKSTVNGRDPDAEWDAPNPNGYVEEVDRLSRRKCSKAATAKISLFAKQLRSSQWAENGEVDENEFRDEKASRRSRRSLETTKKQRELPLDNAALQEILEVLMHHKDAWPFLRPVTKSEVPDYHLIIKKPMDFATIKHKLNMLEYKKNSELIADAQLLFDNCYLYNHEESEVYKAGETLETLFNKLCQDHNLQVNGETSPQEPPAKKSRTVL</sequence>
<evidence type="ECO:0000259" key="17">
    <source>
        <dbReference type="PROSITE" id="PS50016"/>
    </source>
</evidence>
<feature type="region of interest" description="Disordered" evidence="15">
    <location>
        <begin position="1324"/>
        <end position="1350"/>
    </location>
</feature>
<feature type="region of interest" description="Disordered" evidence="15">
    <location>
        <begin position="737"/>
        <end position="773"/>
    </location>
</feature>
<dbReference type="SMART" id="SM00297">
    <property type="entry name" value="BROMO"/>
    <property type="match status" value="1"/>
</dbReference>
<dbReference type="GO" id="GO:0008623">
    <property type="term" value="C:CHRAC"/>
    <property type="evidence" value="ECO:0007669"/>
    <property type="project" value="TreeGrafter"/>
</dbReference>
<dbReference type="EMBL" id="GDHC01012997">
    <property type="protein sequence ID" value="JAQ05632.1"/>
    <property type="molecule type" value="Transcribed_RNA"/>
</dbReference>
<keyword evidence="5" id="KW-0862">Zinc</keyword>
<feature type="region of interest" description="Disordered" evidence="15">
    <location>
        <begin position="236"/>
        <end position="309"/>
    </location>
</feature>
<dbReference type="GO" id="GO:0031445">
    <property type="term" value="P:regulation of heterochromatin formation"/>
    <property type="evidence" value="ECO:0007669"/>
    <property type="project" value="TreeGrafter"/>
</dbReference>
<dbReference type="GO" id="GO:0006338">
    <property type="term" value="P:chromatin remodeling"/>
    <property type="evidence" value="ECO:0007669"/>
    <property type="project" value="InterPro"/>
</dbReference>
<evidence type="ECO:0000256" key="5">
    <source>
        <dbReference type="ARBA" id="ARBA00022833"/>
    </source>
</evidence>
<keyword evidence="9" id="KW-0804">Transcription</keyword>
<dbReference type="GO" id="GO:0008270">
    <property type="term" value="F:zinc ion binding"/>
    <property type="evidence" value="ECO:0007669"/>
    <property type="project" value="UniProtKB-KW"/>
</dbReference>
<dbReference type="Pfam" id="PF00628">
    <property type="entry name" value="PHD"/>
    <property type="match status" value="2"/>
</dbReference>
<evidence type="ECO:0000256" key="12">
    <source>
        <dbReference type="PROSITE-ProRule" id="PRU00035"/>
    </source>
</evidence>
<evidence type="ECO:0000256" key="14">
    <source>
        <dbReference type="PROSITE-ProRule" id="PRU00475"/>
    </source>
</evidence>
<dbReference type="SMART" id="SM00249">
    <property type="entry name" value="PHD"/>
    <property type="match status" value="2"/>
</dbReference>
<evidence type="ECO:0000256" key="9">
    <source>
        <dbReference type="ARBA" id="ARBA00023163"/>
    </source>
</evidence>
<feature type="compositionally biased region" description="Basic and acidic residues" evidence="15">
    <location>
        <begin position="1265"/>
        <end position="1279"/>
    </location>
</feature>
<evidence type="ECO:0000256" key="6">
    <source>
        <dbReference type="ARBA" id="ARBA00023015"/>
    </source>
</evidence>
<dbReference type="InterPro" id="IPR018501">
    <property type="entry name" value="DDT_dom"/>
</dbReference>
<evidence type="ECO:0000256" key="15">
    <source>
        <dbReference type="SAM" id="MobiDB-lite"/>
    </source>
</evidence>
<feature type="domain" description="WAC" evidence="19">
    <location>
        <begin position="22"/>
        <end position="130"/>
    </location>
</feature>
<feature type="compositionally biased region" description="Basic and acidic residues" evidence="15">
    <location>
        <begin position="1334"/>
        <end position="1350"/>
    </location>
</feature>
<feature type="domain" description="DDT" evidence="18">
    <location>
        <begin position="369"/>
        <end position="434"/>
    </location>
</feature>
<dbReference type="GO" id="GO:0003677">
    <property type="term" value="F:DNA binding"/>
    <property type="evidence" value="ECO:0007669"/>
    <property type="project" value="TreeGrafter"/>
</dbReference>
<dbReference type="InterPro" id="IPR018359">
    <property type="entry name" value="Bromodomain_CS"/>
</dbReference>
<dbReference type="GO" id="GO:0045740">
    <property type="term" value="P:positive regulation of DNA replication"/>
    <property type="evidence" value="ECO:0007669"/>
    <property type="project" value="TreeGrafter"/>
</dbReference>